<organism evidence="2 3">
    <name type="scientific">Pleurodeles waltl</name>
    <name type="common">Iberian ribbed newt</name>
    <dbReference type="NCBI Taxonomy" id="8319"/>
    <lineage>
        <taxon>Eukaryota</taxon>
        <taxon>Metazoa</taxon>
        <taxon>Chordata</taxon>
        <taxon>Craniata</taxon>
        <taxon>Vertebrata</taxon>
        <taxon>Euteleostomi</taxon>
        <taxon>Amphibia</taxon>
        <taxon>Batrachia</taxon>
        <taxon>Caudata</taxon>
        <taxon>Salamandroidea</taxon>
        <taxon>Salamandridae</taxon>
        <taxon>Pleurodelinae</taxon>
        <taxon>Pleurodeles</taxon>
    </lineage>
</organism>
<dbReference type="AlphaFoldDB" id="A0AAV7PHH9"/>
<dbReference type="PANTHER" id="PTHR24020:SF87">
    <property type="entry name" value="COLLAGEN ALPHA-1(VI) CHAIN-LIKE"/>
    <property type="match status" value="1"/>
</dbReference>
<dbReference type="Pfam" id="PF00092">
    <property type="entry name" value="VWA"/>
    <property type="match status" value="1"/>
</dbReference>
<dbReference type="Gene3D" id="3.40.50.410">
    <property type="entry name" value="von Willebrand factor, type A domain"/>
    <property type="match status" value="1"/>
</dbReference>
<dbReference type="Proteomes" id="UP001066276">
    <property type="component" value="Chromosome 7"/>
</dbReference>
<proteinExistence type="predicted"/>
<sequence length="119" mass="13315">MVGWVQRLGFALMQYSSTFTLHFDFNTFRNSWNTDSLMKNISQHRGQTYTPTAIQKVVQEVFTVGKGTRSKVAKILIVITDGQTYGDKTSLSDVVAEAENKGIVRYAIGVCAILFSLRT</sequence>
<dbReference type="EMBL" id="JANPWB010000011">
    <property type="protein sequence ID" value="KAJ1126033.1"/>
    <property type="molecule type" value="Genomic_DNA"/>
</dbReference>
<evidence type="ECO:0000313" key="3">
    <source>
        <dbReference type="Proteomes" id="UP001066276"/>
    </source>
</evidence>
<comment type="caution">
    <text evidence="2">The sequence shown here is derived from an EMBL/GenBank/DDBJ whole genome shotgun (WGS) entry which is preliminary data.</text>
</comment>
<dbReference type="InterPro" id="IPR050525">
    <property type="entry name" value="ECM_Assembly_Org"/>
</dbReference>
<accession>A0AAV7PHH9</accession>
<evidence type="ECO:0000259" key="1">
    <source>
        <dbReference type="PROSITE" id="PS50234"/>
    </source>
</evidence>
<dbReference type="PROSITE" id="PS50234">
    <property type="entry name" value="VWFA"/>
    <property type="match status" value="1"/>
</dbReference>
<reference evidence="2" key="1">
    <citation type="journal article" date="2022" name="bioRxiv">
        <title>Sequencing and chromosome-scale assembly of the giantPleurodeles waltlgenome.</title>
        <authorList>
            <person name="Brown T."/>
            <person name="Elewa A."/>
            <person name="Iarovenko S."/>
            <person name="Subramanian E."/>
            <person name="Araus A.J."/>
            <person name="Petzold A."/>
            <person name="Susuki M."/>
            <person name="Suzuki K.-i.T."/>
            <person name="Hayashi T."/>
            <person name="Toyoda A."/>
            <person name="Oliveira C."/>
            <person name="Osipova E."/>
            <person name="Leigh N.D."/>
            <person name="Simon A."/>
            <person name="Yun M.H."/>
        </authorList>
    </citation>
    <scope>NUCLEOTIDE SEQUENCE</scope>
    <source>
        <strain evidence="2">20211129_DDA</strain>
        <tissue evidence="2">Liver</tissue>
    </source>
</reference>
<keyword evidence="3" id="KW-1185">Reference proteome</keyword>
<protein>
    <recommendedName>
        <fullName evidence="1">VWFA domain-containing protein</fullName>
    </recommendedName>
</protein>
<dbReference type="InterPro" id="IPR036465">
    <property type="entry name" value="vWFA_dom_sf"/>
</dbReference>
<dbReference type="InterPro" id="IPR002035">
    <property type="entry name" value="VWF_A"/>
</dbReference>
<name>A0AAV7PHH9_PLEWA</name>
<dbReference type="PANTHER" id="PTHR24020">
    <property type="entry name" value="COLLAGEN ALPHA"/>
    <property type="match status" value="1"/>
</dbReference>
<evidence type="ECO:0000313" key="2">
    <source>
        <dbReference type="EMBL" id="KAJ1126033.1"/>
    </source>
</evidence>
<feature type="domain" description="VWFA" evidence="1">
    <location>
        <begin position="1"/>
        <end position="110"/>
    </location>
</feature>
<gene>
    <name evidence="2" type="ORF">NDU88_004446</name>
</gene>
<dbReference type="SUPFAM" id="SSF53300">
    <property type="entry name" value="vWA-like"/>
    <property type="match status" value="1"/>
</dbReference>